<feature type="region of interest" description="Disordered" evidence="1">
    <location>
        <begin position="47"/>
        <end position="71"/>
    </location>
</feature>
<evidence type="ECO:0000313" key="4">
    <source>
        <dbReference type="EMBL" id="CAB4732209.1"/>
    </source>
</evidence>
<feature type="transmembrane region" description="Helical" evidence="2">
    <location>
        <begin position="6"/>
        <end position="23"/>
    </location>
</feature>
<keyword evidence="2" id="KW-0812">Transmembrane</keyword>
<accession>A0A6J6SCT3</accession>
<name>A0A6J6SCT3_9ZZZZ</name>
<organism evidence="4">
    <name type="scientific">freshwater metagenome</name>
    <dbReference type="NCBI Taxonomy" id="449393"/>
    <lineage>
        <taxon>unclassified sequences</taxon>
        <taxon>metagenomes</taxon>
        <taxon>ecological metagenomes</taxon>
    </lineage>
</organism>
<evidence type="ECO:0000313" key="5">
    <source>
        <dbReference type="EMBL" id="CAB4900999.1"/>
    </source>
</evidence>
<sequence length="71" mass="7674">MSNVVYLLIVVGLSALGMLLLWAKNRDPISPGSSVDQFQDKMQALAPPDHATKELSSDSSVSGDSRSNRRD</sequence>
<dbReference type="EMBL" id="CAEZYU010000011">
    <property type="protein sequence ID" value="CAB4732209.1"/>
    <property type="molecule type" value="Genomic_DNA"/>
</dbReference>
<evidence type="ECO:0000313" key="3">
    <source>
        <dbReference type="EMBL" id="CAB4547877.1"/>
    </source>
</evidence>
<dbReference type="EMBL" id="CAFBMG010000052">
    <property type="protein sequence ID" value="CAB4900999.1"/>
    <property type="molecule type" value="Genomic_DNA"/>
</dbReference>
<reference evidence="4" key="1">
    <citation type="submission" date="2020-05" db="EMBL/GenBank/DDBJ databases">
        <authorList>
            <person name="Chiriac C."/>
            <person name="Salcher M."/>
            <person name="Ghai R."/>
            <person name="Kavagutti S V."/>
        </authorList>
    </citation>
    <scope>NUCLEOTIDE SEQUENCE</scope>
</reference>
<evidence type="ECO:0000256" key="1">
    <source>
        <dbReference type="SAM" id="MobiDB-lite"/>
    </source>
</evidence>
<gene>
    <name evidence="3" type="ORF">UFOPK1358_01420</name>
    <name evidence="4" type="ORF">UFOPK2766_00389</name>
    <name evidence="5" type="ORF">UFOPK3519_00832</name>
</gene>
<evidence type="ECO:0000256" key="2">
    <source>
        <dbReference type="SAM" id="Phobius"/>
    </source>
</evidence>
<protein>
    <submittedName>
        <fullName evidence="4">Unannotated protein</fullName>
    </submittedName>
</protein>
<dbReference type="AlphaFoldDB" id="A0A6J6SCT3"/>
<keyword evidence="2" id="KW-0472">Membrane</keyword>
<proteinExistence type="predicted"/>
<dbReference type="EMBL" id="CAEZSF010000156">
    <property type="protein sequence ID" value="CAB4547877.1"/>
    <property type="molecule type" value="Genomic_DNA"/>
</dbReference>
<keyword evidence="2" id="KW-1133">Transmembrane helix</keyword>